<reference evidence="12" key="1">
    <citation type="submission" date="2022-11" db="EMBL/GenBank/DDBJ databases">
        <title>Genome Sequence of Cubamyces cubensis.</title>
        <authorList>
            <person name="Buettner E."/>
        </authorList>
    </citation>
    <scope>NUCLEOTIDE SEQUENCE</scope>
    <source>
        <strain evidence="12">MPL-01</strain>
    </source>
</reference>
<dbReference type="InterPro" id="IPR043132">
    <property type="entry name" value="BCAT-like_C"/>
</dbReference>
<evidence type="ECO:0000256" key="1">
    <source>
        <dbReference type="ARBA" id="ARBA00001933"/>
    </source>
</evidence>
<dbReference type="GO" id="GO:0009098">
    <property type="term" value="P:L-leucine biosynthetic process"/>
    <property type="evidence" value="ECO:0007669"/>
    <property type="project" value="TreeGrafter"/>
</dbReference>
<gene>
    <name evidence="12" type="ORF">ONZ51_g6450</name>
</gene>
<evidence type="ECO:0000256" key="5">
    <source>
        <dbReference type="ARBA" id="ARBA00022679"/>
    </source>
</evidence>
<dbReference type="PANTHER" id="PTHR11825">
    <property type="entry name" value="SUBGROUP IIII AMINOTRANSFERASE"/>
    <property type="match status" value="1"/>
</dbReference>
<protein>
    <recommendedName>
        <fullName evidence="11">Branched-chain-amino-acid aminotransferase</fullName>
        <ecNumber evidence="11">2.6.1.42</ecNumber>
    </recommendedName>
</protein>
<dbReference type="AlphaFoldDB" id="A0AAD7TU62"/>
<evidence type="ECO:0000256" key="2">
    <source>
        <dbReference type="ARBA" id="ARBA00009320"/>
    </source>
</evidence>
<dbReference type="InterPro" id="IPR043131">
    <property type="entry name" value="BCAT-like_N"/>
</dbReference>
<dbReference type="Pfam" id="PF01063">
    <property type="entry name" value="Aminotran_4"/>
    <property type="match status" value="1"/>
</dbReference>
<dbReference type="Gene3D" id="3.30.470.10">
    <property type="match status" value="1"/>
</dbReference>
<keyword evidence="7 11" id="KW-0100">Branched-chain amino acid biosynthesis</keyword>
<dbReference type="PIRSF" id="PIRSF006468">
    <property type="entry name" value="BCAT1"/>
    <property type="match status" value="1"/>
</dbReference>
<accession>A0AAD7TU62</accession>
<dbReference type="EMBL" id="JAPEVG010000155">
    <property type="protein sequence ID" value="KAJ8480736.1"/>
    <property type="molecule type" value="Genomic_DNA"/>
</dbReference>
<dbReference type="InterPro" id="IPR001544">
    <property type="entry name" value="Aminotrans_IV"/>
</dbReference>
<evidence type="ECO:0000313" key="13">
    <source>
        <dbReference type="Proteomes" id="UP001215151"/>
    </source>
</evidence>
<keyword evidence="6 10" id="KW-0663">Pyridoxal phosphate</keyword>
<comment type="catalytic activity">
    <reaction evidence="11">
        <text>L-valine + 2-oxoglutarate = 3-methyl-2-oxobutanoate + L-glutamate</text>
        <dbReference type="Rhea" id="RHEA:24813"/>
        <dbReference type="ChEBI" id="CHEBI:11851"/>
        <dbReference type="ChEBI" id="CHEBI:16810"/>
        <dbReference type="ChEBI" id="CHEBI:29985"/>
        <dbReference type="ChEBI" id="CHEBI:57762"/>
        <dbReference type="EC" id="2.6.1.42"/>
    </reaction>
</comment>
<dbReference type="Gene3D" id="3.20.10.10">
    <property type="entry name" value="D-amino Acid Aminotransferase, subunit A, domain 2"/>
    <property type="match status" value="1"/>
</dbReference>
<evidence type="ECO:0000256" key="4">
    <source>
        <dbReference type="ARBA" id="ARBA00022605"/>
    </source>
</evidence>
<evidence type="ECO:0000256" key="6">
    <source>
        <dbReference type="ARBA" id="ARBA00022898"/>
    </source>
</evidence>
<evidence type="ECO:0000256" key="8">
    <source>
        <dbReference type="PIRSR" id="PIRSR006468-1"/>
    </source>
</evidence>
<dbReference type="GO" id="GO:0005739">
    <property type="term" value="C:mitochondrion"/>
    <property type="evidence" value="ECO:0007669"/>
    <property type="project" value="TreeGrafter"/>
</dbReference>
<dbReference type="InterPro" id="IPR005786">
    <property type="entry name" value="B_amino_transII"/>
</dbReference>
<comment type="cofactor">
    <cofactor evidence="1 10">
        <name>pyridoxal 5'-phosphate</name>
        <dbReference type="ChEBI" id="CHEBI:597326"/>
    </cofactor>
</comment>
<evidence type="ECO:0000256" key="3">
    <source>
        <dbReference type="ARBA" id="ARBA00022576"/>
    </source>
</evidence>
<keyword evidence="5 11" id="KW-0808">Transferase</keyword>
<sequence length="379" mass="41298">MSTQPERAGLEASRLITVLANELKPVPPPQELRFGQSMTDHMLFASYDPVNGWSAPEIKPYGPFTLEPNSSCFQYGTSAFEGMKAYVGPDGEPRLFRPEMNIARFARSAARMSLPPFNPDELLKLIKALVAVEKRWIPAGKGYSLYIRPMIVAIGLLTSNTALLWVMCAPTGPYLKGGSQALSLLAMRDTVRAWPGGTGEYKVACNYGPTINPVQAALDKGYDQTLWLLGDKITEAGVMNVFIVLKRDDGGIDLITPPLDGTILPGVTRDSILALAAAHPARMTLPGLAPTTLLHPSERTMTMTELQAWLAEGRLLEMFSVGTAVVVQPIGNIGYDGKDIALPTFEGGRGPVGQALYERLTDIQDGRFEWEGWSVRCED</sequence>
<name>A0AAD7TU62_9APHY</name>
<comment type="catalytic activity">
    <reaction evidence="11">
        <text>L-leucine + 2-oxoglutarate = 4-methyl-2-oxopentanoate + L-glutamate</text>
        <dbReference type="Rhea" id="RHEA:18321"/>
        <dbReference type="ChEBI" id="CHEBI:16810"/>
        <dbReference type="ChEBI" id="CHEBI:17865"/>
        <dbReference type="ChEBI" id="CHEBI:29985"/>
        <dbReference type="ChEBI" id="CHEBI:57427"/>
        <dbReference type="EC" id="2.6.1.42"/>
    </reaction>
</comment>
<keyword evidence="3 11" id="KW-0032">Aminotransferase</keyword>
<dbReference type="GO" id="GO:0004084">
    <property type="term" value="F:branched-chain-amino-acid transaminase activity"/>
    <property type="evidence" value="ECO:0007669"/>
    <property type="project" value="UniProtKB-EC"/>
</dbReference>
<dbReference type="PROSITE" id="PS00770">
    <property type="entry name" value="AA_TRANSFER_CLASS_4"/>
    <property type="match status" value="1"/>
</dbReference>
<dbReference type="SUPFAM" id="SSF56752">
    <property type="entry name" value="D-aminoacid aminotransferase-like PLP-dependent enzymes"/>
    <property type="match status" value="1"/>
</dbReference>
<comment type="caution">
    <text evidence="12">The sequence shown here is derived from an EMBL/GenBank/DDBJ whole genome shotgun (WGS) entry which is preliminary data.</text>
</comment>
<dbReference type="EC" id="2.6.1.42" evidence="11"/>
<keyword evidence="13" id="KW-1185">Reference proteome</keyword>
<feature type="modified residue" description="N6-(pyridoxal phosphate)lysine" evidence="8">
    <location>
        <position position="202"/>
    </location>
</feature>
<dbReference type="PANTHER" id="PTHR11825:SF44">
    <property type="entry name" value="BRANCHED-CHAIN-AMINO-ACID AMINOTRANSFERASE"/>
    <property type="match status" value="1"/>
</dbReference>
<dbReference type="CDD" id="cd01557">
    <property type="entry name" value="BCAT_beta_family"/>
    <property type="match status" value="1"/>
</dbReference>
<evidence type="ECO:0000256" key="11">
    <source>
        <dbReference type="RuleBase" id="RU004517"/>
    </source>
</evidence>
<evidence type="ECO:0000256" key="9">
    <source>
        <dbReference type="RuleBase" id="RU004106"/>
    </source>
</evidence>
<keyword evidence="4 11" id="KW-0028">Amino-acid biosynthesis</keyword>
<dbReference type="InterPro" id="IPR018300">
    <property type="entry name" value="Aminotrans_IV_CS"/>
</dbReference>
<evidence type="ECO:0000256" key="10">
    <source>
        <dbReference type="RuleBase" id="RU004516"/>
    </source>
</evidence>
<dbReference type="GO" id="GO:0009099">
    <property type="term" value="P:L-valine biosynthetic process"/>
    <property type="evidence" value="ECO:0007669"/>
    <property type="project" value="TreeGrafter"/>
</dbReference>
<organism evidence="12 13">
    <name type="scientific">Trametes cubensis</name>
    <dbReference type="NCBI Taxonomy" id="1111947"/>
    <lineage>
        <taxon>Eukaryota</taxon>
        <taxon>Fungi</taxon>
        <taxon>Dikarya</taxon>
        <taxon>Basidiomycota</taxon>
        <taxon>Agaricomycotina</taxon>
        <taxon>Agaricomycetes</taxon>
        <taxon>Polyporales</taxon>
        <taxon>Polyporaceae</taxon>
        <taxon>Trametes</taxon>
    </lineage>
</organism>
<proteinExistence type="inferred from homology"/>
<comment type="catalytic activity">
    <reaction evidence="11">
        <text>L-isoleucine + 2-oxoglutarate = (S)-3-methyl-2-oxopentanoate + L-glutamate</text>
        <dbReference type="Rhea" id="RHEA:24801"/>
        <dbReference type="ChEBI" id="CHEBI:16810"/>
        <dbReference type="ChEBI" id="CHEBI:29985"/>
        <dbReference type="ChEBI" id="CHEBI:35146"/>
        <dbReference type="ChEBI" id="CHEBI:58045"/>
        <dbReference type="EC" id="2.6.1.42"/>
    </reaction>
</comment>
<dbReference type="InterPro" id="IPR036038">
    <property type="entry name" value="Aminotransferase-like"/>
</dbReference>
<evidence type="ECO:0000313" key="12">
    <source>
        <dbReference type="EMBL" id="KAJ8480736.1"/>
    </source>
</evidence>
<evidence type="ECO:0000256" key="7">
    <source>
        <dbReference type="ARBA" id="ARBA00023304"/>
    </source>
</evidence>
<comment type="similarity">
    <text evidence="2 9">Belongs to the class-IV pyridoxal-phosphate-dependent aminotransferase family.</text>
</comment>
<dbReference type="Proteomes" id="UP001215151">
    <property type="component" value="Unassembled WGS sequence"/>
</dbReference>
<dbReference type="InterPro" id="IPR033939">
    <property type="entry name" value="BCAT_family"/>
</dbReference>